<keyword evidence="6" id="KW-0808">Transferase</keyword>
<evidence type="ECO:0000256" key="4">
    <source>
        <dbReference type="PIRSR" id="PIRSR000390-2"/>
    </source>
</evidence>
<evidence type="ECO:0000256" key="1">
    <source>
        <dbReference type="ARBA" id="ARBA00022898"/>
    </source>
</evidence>
<dbReference type="PANTHER" id="PTHR30244:SF36">
    <property type="entry name" value="3-OXO-GLUCOSE-6-PHOSPHATE:GLUTAMATE AMINOTRANSFERASE"/>
    <property type="match status" value="1"/>
</dbReference>
<dbReference type="KEGG" id="sted:SPTER_42230"/>
<keyword evidence="1 4" id="KW-0663">Pyridoxal phosphate</keyword>
<dbReference type="CDD" id="cd00616">
    <property type="entry name" value="AHBA_syn"/>
    <property type="match status" value="1"/>
</dbReference>
<dbReference type="AlphaFoldDB" id="A0A517DZL5"/>
<organism evidence="6 7">
    <name type="scientific">Sporomusa termitida</name>
    <dbReference type="NCBI Taxonomy" id="2377"/>
    <lineage>
        <taxon>Bacteria</taxon>
        <taxon>Bacillati</taxon>
        <taxon>Bacillota</taxon>
        <taxon>Negativicutes</taxon>
        <taxon>Selenomonadales</taxon>
        <taxon>Sporomusaceae</taxon>
        <taxon>Sporomusa</taxon>
    </lineage>
</organism>
<name>A0A517DZL5_9FIRM</name>
<comment type="similarity">
    <text evidence="2 5">Belongs to the DegT/DnrJ/EryC1 family.</text>
</comment>
<dbReference type="EC" id="2.6.1.90" evidence="6"/>
<evidence type="ECO:0000313" key="7">
    <source>
        <dbReference type="Proteomes" id="UP000320776"/>
    </source>
</evidence>
<dbReference type="SUPFAM" id="SSF53383">
    <property type="entry name" value="PLP-dependent transferases"/>
    <property type="match status" value="1"/>
</dbReference>
<dbReference type="GO" id="GO:0008483">
    <property type="term" value="F:transaminase activity"/>
    <property type="evidence" value="ECO:0007669"/>
    <property type="project" value="UniProtKB-KW"/>
</dbReference>
<evidence type="ECO:0000256" key="5">
    <source>
        <dbReference type="RuleBase" id="RU004508"/>
    </source>
</evidence>
<dbReference type="Gene3D" id="3.40.640.10">
    <property type="entry name" value="Type I PLP-dependent aspartate aminotransferase-like (Major domain)"/>
    <property type="match status" value="1"/>
</dbReference>
<dbReference type="Proteomes" id="UP000320776">
    <property type="component" value="Chromosome"/>
</dbReference>
<dbReference type="Gene3D" id="3.90.1150.10">
    <property type="entry name" value="Aspartate Aminotransferase, domain 1"/>
    <property type="match status" value="1"/>
</dbReference>
<dbReference type="Pfam" id="PF01041">
    <property type="entry name" value="DegT_DnrJ_EryC1"/>
    <property type="match status" value="1"/>
</dbReference>
<evidence type="ECO:0000256" key="3">
    <source>
        <dbReference type="PIRSR" id="PIRSR000390-1"/>
    </source>
</evidence>
<dbReference type="GO" id="GO:0000271">
    <property type="term" value="P:polysaccharide biosynthetic process"/>
    <property type="evidence" value="ECO:0007669"/>
    <property type="project" value="TreeGrafter"/>
</dbReference>
<protein>
    <submittedName>
        <fullName evidence="6">dTDP-3-amino-3,6-dideoxy-alpha-D-galactopyranose transaminase</fullName>
        <ecNumber evidence="6">2.6.1.90</ecNumber>
    </submittedName>
</protein>
<dbReference type="InterPro" id="IPR015424">
    <property type="entry name" value="PyrdxlP-dep_Trfase"/>
</dbReference>
<dbReference type="RefSeq" id="WP_144352142.1">
    <property type="nucleotide sequence ID" value="NZ_CP036259.1"/>
</dbReference>
<feature type="active site" description="Proton acceptor" evidence="3">
    <location>
        <position position="186"/>
    </location>
</feature>
<dbReference type="GO" id="GO:0030170">
    <property type="term" value="F:pyridoxal phosphate binding"/>
    <property type="evidence" value="ECO:0007669"/>
    <property type="project" value="UniProtKB-ARBA"/>
</dbReference>
<feature type="modified residue" description="N6-(pyridoxal phosphate)lysine" evidence="4">
    <location>
        <position position="186"/>
    </location>
</feature>
<dbReference type="InterPro" id="IPR000653">
    <property type="entry name" value="DegT/StrS_aminotransferase"/>
</dbReference>
<sequence>MHIPFLDLKATYRELQSECDVAYHRVMESGWYIMGDELRHFEDEFARYCGVKHCIGVGNGLEALHLVLRAWGIGTGDEVIVPANTYIATWLAVTYAGARPVPVEPEPETYNLDSGKIAAAINQNTKAIIAVHLYGQPADMDAINSIARQYHLKVLEDAAQAQGAVYKGRHTGNLGDAAGFSFYPGKNLGAFGDAGAVTTNDDVVAAKIRSLRNYGSKIKYSNEVQGFNSRLDELQAAFLRVKLKHLDEWNRRRRSLAEIYLQKLNGENLSVPYVPEWAEPVWHQFVIRSRSRDELQRYLKDKEIETLIHYPIPPHLSGAYHDLGFKAGNFPLTELLANEVLSLPIGPHQKINMASTVIQTVNNYGKVNEPLPGTYTGTLYPDGKNI</sequence>
<dbReference type="EMBL" id="CP036259">
    <property type="protein sequence ID" value="QDR82792.1"/>
    <property type="molecule type" value="Genomic_DNA"/>
</dbReference>
<gene>
    <name evidence="6" type="primary">fdtB</name>
    <name evidence="6" type="ORF">SPTER_42230</name>
</gene>
<accession>A0A517DZL5</accession>
<keyword evidence="7" id="KW-1185">Reference proteome</keyword>
<dbReference type="OrthoDB" id="9810913at2"/>
<keyword evidence="6" id="KW-0032">Aminotransferase</keyword>
<evidence type="ECO:0000256" key="2">
    <source>
        <dbReference type="ARBA" id="ARBA00037999"/>
    </source>
</evidence>
<dbReference type="PIRSF" id="PIRSF000390">
    <property type="entry name" value="PLP_StrS"/>
    <property type="match status" value="1"/>
</dbReference>
<reference evidence="6 7" key="1">
    <citation type="submission" date="2019-02" db="EMBL/GenBank/DDBJ databases">
        <title>Closed genome of Sporomusa termitida DSM 4440.</title>
        <authorList>
            <person name="Poehlein A."/>
            <person name="Daniel R."/>
        </authorList>
    </citation>
    <scope>NUCLEOTIDE SEQUENCE [LARGE SCALE GENOMIC DNA]</scope>
    <source>
        <strain evidence="6 7">DSM 4440</strain>
    </source>
</reference>
<dbReference type="InterPro" id="IPR015422">
    <property type="entry name" value="PyrdxlP-dep_Trfase_small"/>
</dbReference>
<evidence type="ECO:0000313" key="6">
    <source>
        <dbReference type="EMBL" id="QDR82792.1"/>
    </source>
</evidence>
<proteinExistence type="inferred from homology"/>
<dbReference type="InterPro" id="IPR015421">
    <property type="entry name" value="PyrdxlP-dep_Trfase_major"/>
</dbReference>
<dbReference type="PANTHER" id="PTHR30244">
    <property type="entry name" value="TRANSAMINASE"/>
    <property type="match status" value="1"/>
</dbReference>
<dbReference type="FunFam" id="3.40.640.10:FF:000089">
    <property type="entry name" value="Aminotransferase, DegT/DnrJ/EryC1/StrS family"/>
    <property type="match status" value="1"/>
</dbReference>